<dbReference type="AlphaFoldDB" id="A0AB73T4C3"/>
<protein>
    <submittedName>
        <fullName evidence="2">Glycosyl hydrolase family 115 (Putative glucuronidase)</fullName>
    </submittedName>
</protein>
<dbReference type="Gene3D" id="3.30.379.10">
    <property type="entry name" value="Chitobiase/beta-hexosaminidase domain 2-like"/>
    <property type="match status" value="1"/>
</dbReference>
<dbReference type="PANTHER" id="PTHR37842">
    <property type="match status" value="1"/>
</dbReference>
<keyword evidence="3" id="KW-1185">Reference proteome</keyword>
<gene>
    <name evidence="2" type="ORF">C7383_106112</name>
</gene>
<sequence>MKDMVININTKITSDIHSRPVEWAVRNLERDLGKACDKTCLEKQGAEIILRFSLEQQSECFRLFCENGSLVIEAGDDLGFIYGIYKVSRSVLGINDYWFWNDQKIVPRQEYVLQADYDYQSEPYRIKYRGWFINDEVLLHTWSVNRRKEEPWEMALEALMRQGGNMVIPGTDKNSGKYRGLASRMGLFVTHHHAEPLGAQMFSRAYPGLKPSFAEYPDKFRKLWQEGIEAQKGMKVIWNLGFRGQGDCPFWVNDPQYQTEESRGELMSRLIRMQYDMVKAADKDAACCTNLYGETMELYKEGLLKLPEDVIKIWADNGYGKMVTRRQDNHNPRVYSLPSANTGGRHGIYYHVSFYDLQAANHITMLPNSPEFVKKELTEAIRHGADNFWIINCSNVKPHVYFLDLISEFWKNGDIDTEAHRMAYVKRYYGERNAGRIAECFKEYHRNAVSYGEHEDEHAGEQYANHPARILISQYLKNKESCARELLWLGESGSLRGQIGRYKAHCEKAAEGYGRYETLCRRTEAELDEERELFRDSLLLQARIHCGCFHGALLVCKSLLAALDEEYMEAFYLAGKARKCYLQADSAMRSREHGKWHGFYQNECLTDVKQTAWVLEGLMSFLRCLGDGPHYFGWQREFLYSEEDRRVMLILNMENHLRDQELFELMEEKWDR</sequence>
<dbReference type="InterPro" id="IPR029018">
    <property type="entry name" value="Hex-like_dom2"/>
</dbReference>
<reference evidence="2 3" key="1">
    <citation type="submission" date="2018-05" db="EMBL/GenBank/DDBJ databases">
        <authorList>
            <person name="Goeker M."/>
            <person name="Huntemann M."/>
            <person name="Clum A."/>
            <person name="Pillay M."/>
            <person name="Palaniappan K."/>
            <person name="Varghese N."/>
            <person name="Mikhailova N."/>
            <person name="Stamatis D."/>
            <person name="Reddy T."/>
            <person name="Daum C."/>
            <person name="Shapiro N."/>
            <person name="Ivanova N."/>
            <person name="Kyrpides N."/>
            <person name="Woyke T."/>
        </authorList>
    </citation>
    <scope>NUCLEOTIDE SEQUENCE [LARGE SCALE GENOMIC DNA]</scope>
    <source>
        <strain evidence="2 3">DSM 26524</strain>
    </source>
</reference>
<dbReference type="GO" id="GO:0005975">
    <property type="term" value="P:carbohydrate metabolic process"/>
    <property type="evidence" value="ECO:0007669"/>
    <property type="project" value="UniProtKB-ARBA"/>
</dbReference>
<dbReference type="PANTHER" id="PTHR37842:SF2">
    <property type="entry name" value="GYLCOSYL HYDROLASE 115 C-TERMINAL DOMAIN-CONTAINING PROTEIN"/>
    <property type="match status" value="1"/>
</dbReference>
<dbReference type="EMBL" id="QGGY01000006">
    <property type="protein sequence ID" value="PWJ75542.1"/>
    <property type="molecule type" value="Genomic_DNA"/>
</dbReference>
<proteinExistence type="predicted"/>
<dbReference type="GO" id="GO:0016787">
    <property type="term" value="F:hydrolase activity"/>
    <property type="evidence" value="ECO:0007669"/>
    <property type="project" value="UniProtKB-KW"/>
</dbReference>
<dbReference type="InterPro" id="IPR031924">
    <property type="entry name" value="GH115"/>
</dbReference>
<evidence type="ECO:0000256" key="1">
    <source>
        <dbReference type="ARBA" id="ARBA00022801"/>
    </source>
</evidence>
<organism evidence="2 3">
    <name type="scientific">Murimonas intestini</name>
    <dbReference type="NCBI Taxonomy" id="1337051"/>
    <lineage>
        <taxon>Bacteria</taxon>
        <taxon>Bacillati</taxon>
        <taxon>Bacillota</taxon>
        <taxon>Clostridia</taxon>
        <taxon>Lachnospirales</taxon>
        <taxon>Lachnospiraceae</taxon>
        <taxon>Murimonas</taxon>
    </lineage>
</organism>
<dbReference type="Pfam" id="PF15979">
    <property type="entry name" value="Glyco_hydro_115"/>
    <property type="match status" value="1"/>
</dbReference>
<dbReference type="InterPro" id="IPR042301">
    <property type="entry name" value="GH115_sf"/>
</dbReference>
<name>A0AB73T4C3_9FIRM</name>
<accession>A0AB73T4C3</accession>
<dbReference type="Proteomes" id="UP000245412">
    <property type="component" value="Unassembled WGS sequence"/>
</dbReference>
<keyword evidence="1 2" id="KW-0378">Hydrolase</keyword>
<comment type="caution">
    <text evidence="2">The sequence shown here is derived from an EMBL/GenBank/DDBJ whole genome shotgun (WGS) entry which is preliminary data.</text>
</comment>
<dbReference type="Gene3D" id="3.20.20.520">
    <property type="entry name" value="Glycosyl hydrolase family 115"/>
    <property type="match status" value="1"/>
</dbReference>
<evidence type="ECO:0000313" key="2">
    <source>
        <dbReference type="EMBL" id="PWJ75542.1"/>
    </source>
</evidence>
<evidence type="ECO:0000313" key="3">
    <source>
        <dbReference type="Proteomes" id="UP000245412"/>
    </source>
</evidence>
<dbReference type="RefSeq" id="WP_243134904.1">
    <property type="nucleotide sequence ID" value="NZ_CABJAT010000006.1"/>
</dbReference>